<dbReference type="InterPro" id="IPR021560">
    <property type="entry name" value="DUF3021"/>
</dbReference>
<protein>
    <recommendedName>
        <fullName evidence="4">DUF3021 domain-containing protein</fullName>
    </recommendedName>
</protein>
<accession>A0A1C7EK60</accession>
<dbReference type="KEGG" id="pdg:BCM40_12975"/>
<feature type="transmembrane region" description="Helical" evidence="1">
    <location>
        <begin position="9"/>
        <end position="27"/>
    </location>
</feature>
<keyword evidence="1" id="KW-0472">Membrane</keyword>
<gene>
    <name evidence="2" type="ORF">BCM40_12975</name>
</gene>
<dbReference type="Pfam" id="PF11457">
    <property type="entry name" value="DUF3021"/>
    <property type="match status" value="1"/>
</dbReference>
<dbReference type="OrthoDB" id="2735472at2"/>
<reference evidence="2" key="1">
    <citation type="submission" date="2016-10" db="EMBL/GenBank/DDBJ databases">
        <authorList>
            <person name="See-Too W.S."/>
        </authorList>
    </citation>
    <scope>NUCLEOTIDE SEQUENCE</scope>
    <source>
        <strain evidence="2">DSM 22276</strain>
    </source>
</reference>
<feature type="transmembrane region" description="Helical" evidence="1">
    <location>
        <begin position="72"/>
        <end position="92"/>
    </location>
</feature>
<keyword evidence="1" id="KW-1133">Transmembrane helix</keyword>
<evidence type="ECO:0000313" key="3">
    <source>
        <dbReference type="Proteomes" id="UP000092495"/>
    </source>
</evidence>
<organism evidence="2 3">
    <name type="scientific">Planococcus donghaensis</name>
    <dbReference type="NCBI Taxonomy" id="414778"/>
    <lineage>
        <taxon>Bacteria</taxon>
        <taxon>Bacillati</taxon>
        <taxon>Bacillota</taxon>
        <taxon>Bacilli</taxon>
        <taxon>Bacillales</taxon>
        <taxon>Caryophanaceae</taxon>
        <taxon>Planococcus</taxon>
    </lineage>
</organism>
<feature type="transmembrane region" description="Helical" evidence="1">
    <location>
        <begin position="39"/>
        <end position="60"/>
    </location>
</feature>
<sequence>MKKFIIRSLIGIFFGAFLSIVMTYTVIWGGQETLNSAVFLRNSLGTMFCGWFFTVSNLLFENHSWSLLRRTITHFAIVMVLYFVLGFGIGWFPFTLEGFLIVLVIFVVCYFVFWLACYAYFKNQAQKMNKELSNK</sequence>
<name>A0A1C7EK60_9BACL</name>
<evidence type="ECO:0000256" key="1">
    <source>
        <dbReference type="SAM" id="Phobius"/>
    </source>
</evidence>
<proteinExistence type="predicted"/>
<evidence type="ECO:0008006" key="4">
    <source>
        <dbReference type="Google" id="ProtNLM"/>
    </source>
</evidence>
<evidence type="ECO:0000313" key="2">
    <source>
        <dbReference type="EMBL" id="ANU24208.1"/>
    </source>
</evidence>
<dbReference type="STRING" id="414778.BCM40_12975"/>
<dbReference type="RefSeq" id="WP_065527174.1">
    <property type="nucleotide sequence ID" value="NZ_CP016543.2"/>
</dbReference>
<dbReference type="AlphaFoldDB" id="A0A1C7EK60"/>
<keyword evidence="3" id="KW-1185">Reference proteome</keyword>
<dbReference type="EMBL" id="CP016543">
    <property type="protein sequence ID" value="ANU24208.1"/>
    <property type="molecule type" value="Genomic_DNA"/>
</dbReference>
<keyword evidence="1" id="KW-0812">Transmembrane</keyword>
<dbReference type="Proteomes" id="UP000092495">
    <property type="component" value="Chromosome"/>
</dbReference>
<feature type="transmembrane region" description="Helical" evidence="1">
    <location>
        <begin position="98"/>
        <end position="121"/>
    </location>
</feature>